<protein>
    <submittedName>
        <fullName evidence="7">Glucan biosynthesis protein G</fullName>
    </submittedName>
</protein>
<feature type="signal peptide" evidence="5">
    <location>
        <begin position="1"/>
        <end position="27"/>
    </location>
</feature>
<dbReference type="RefSeq" id="WP_280572535.1">
    <property type="nucleotide sequence ID" value="NZ_JARXRM010000010.1"/>
</dbReference>
<feature type="domain" description="Glucan biosynthesis periplasmic MdoG C-terminal" evidence="6">
    <location>
        <begin position="35"/>
        <end position="506"/>
    </location>
</feature>
<gene>
    <name evidence="7" type="ORF">QFW77_01990</name>
</gene>
<dbReference type="PANTHER" id="PTHR30504">
    <property type="entry name" value="GLUCANS BIOSYNTHESIS PROTEIN"/>
    <property type="match status" value="1"/>
</dbReference>
<dbReference type="InterPro" id="IPR014756">
    <property type="entry name" value="Ig_E-set"/>
</dbReference>
<keyword evidence="5" id="KW-0732">Signal</keyword>
<dbReference type="InterPro" id="IPR013783">
    <property type="entry name" value="Ig-like_fold"/>
</dbReference>
<evidence type="ECO:0000313" key="7">
    <source>
        <dbReference type="EMBL" id="MDH5821767.1"/>
    </source>
</evidence>
<proteinExistence type="inferred from homology"/>
<dbReference type="PIRSF" id="PIRSF006281">
    <property type="entry name" value="MdoG"/>
    <property type="match status" value="1"/>
</dbReference>
<comment type="pathway">
    <text evidence="2">Glycan metabolism; osmoregulated periplasmic glucan (OPG) biosynthesis.</text>
</comment>
<reference evidence="7 8" key="1">
    <citation type="submission" date="2023-04" db="EMBL/GenBank/DDBJ databases">
        <title>Luteimonas endophyticus RD2P54.</title>
        <authorList>
            <person name="Sun J.-Q."/>
        </authorList>
    </citation>
    <scope>NUCLEOTIDE SEQUENCE [LARGE SCALE GENOMIC DNA]</scope>
    <source>
        <strain evidence="7 8">RD2P54</strain>
    </source>
</reference>
<dbReference type="EMBL" id="JARXRM010000010">
    <property type="protein sequence ID" value="MDH5821767.1"/>
    <property type="molecule type" value="Genomic_DNA"/>
</dbReference>
<evidence type="ECO:0000256" key="3">
    <source>
        <dbReference type="ARBA" id="ARBA00009284"/>
    </source>
</evidence>
<evidence type="ECO:0000256" key="2">
    <source>
        <dbReference type="ARBA" id="ARBA00005001"/>
    </source>
</evidence>
<dbReference type="PANTHER" id="PTHR30504:SF2">
    <property type="entry name" value="GLUCANS BIOSYNTHESIS PROTEIN G"/>
    <property type="match status" value="1"/>
</dbReference>
<comment type="similarity">
    <text evidence="3">Belongs to the OpgD/OpgG family.</text>
</comment>
<evidence type="ECO:0000256" key="4">
    <source>
        <dbReference type="ARBA" id="ARBA00022764"/>
    </source>
</evidence>
<name>A0ABT6J5G4_9GAMM</name>
<organism evidence="7 8">
    <name type="scientific">Luteimonas endophytica</name>
    <dbReference type="NCBI Taxonomy" id="3042023"/>
    <lineage>
        <taxon>Bacteria</taxon>
        <taxon>Pseudomonadati</taxon>
        <taxon>Pseudomonadota</taxon>
        <taxon>Gammaproteobacteria</taxon>
        <taxon>Lysobacterales</taxon>
        <taxon>Lysobacteraceae</taxon>
        <taxon>Luteimonas</taxon>
    </lineage>
</organism>
<dbReference type="Gene3D" id="2.70.98.10">
    <property type="match status" value="1"/>
</dbReference>
<dbReference type="InterPro" id="IPR011013">
    <property type="entry name" value="Gal_mutarotase_sf_dom"/>
</dbReference>
<comment type="subcellular location">
    <subcellularLocation>
        <location evidence="1">Periplasm</location>
    </subcellularLocation>
</comment>
<keyword evidence="4" id="KW-0574">Periplasm</keyword>
<dbReference type="Proteomes" id="UP001156940">
    <property type="component" value="Unassembled WGS sequence"/>
</dbReference>
<dbReference type="InterPro" id="IPR014718">
    <property type="entry name" value="GH-type_carb-bd"/>
</dbReference>
<evidence type="ECO:0000256" key="5">
    <source>
        <dbReference type="SAM" id="SignalP"/>
    </source>
</evidence>
<dbReference type="SUPFAM" id="SSF81296">
    <property type="entry name" value="E set domains"/>
    <property type="match status" value="1"/>
</dbReference>
<dbReference type="InterPro" id="IPR014438">
    <property type="entry name" value="Glucan_biosyn_MdoG/MdoD"/>
</dbReference>
<evidence type="ECO:0000259" key="6">
    <source>
        <dbReference type="Pfam" id="PF04349"/>
    </source>
</evidence>
<comment type="caution">
    <text evidence="7">The sequence shown here is derived from an EMBL/GenBank/DDBJ whole genome shotgun (WGS) entry which is preliminary data.</text>
</comment>
<sequence length="508" mass="56254">MRRRDLIKAGLWLPLAPALLRAQAAAAAPDAGVPFDDATVPALARRLAAQPWREPAQGLPAELAAIGYDQYRDFRFRAERALWRGQGLPFQVQFFHRGFLFKDRVQVNVVREGRAEAVPFATDLFDYAPQPVPRVEQDIGFAGFRLHAPLNDPQRFDELCVFLGASYFRAVARGLGYGLSARGFALGTGEPEPEEFPAFREFWLERPEPGAGHVIVHALLDSPSLAGAYRFRIAPGAETVFDVDARLYPRRTLALAGIAPLTSMFEFDAGDRAGVDDWRPAVHDSDGLALLTGAGEQVWRPLANPATLQHSGFQERDPRGFGLMQRKRDPSRFQDIEAAYENRPSLWVEPLGDWGEGEVHLVEIPTADEYHDNIVAFWRPRAPLAAGRESRWRYRLHWCDSHVWRPRLATVAATRAGAGAGADGARLFVVDWEGGALDRFAGDASPPLQTGASAGELRNAVAYRNPHTGGWRTSFELLPGGADAVELRLALGAPAQPLSETWLYRWTR</sequence>
<dbReference type="Gene3D" id="2.60.40.10">
    <property type="entry name" value="Immunoglobulins"/>
    <property type="match status" value="1"/>
</dbReference>
<dbReference type="InterPro" id="IPR007444">
    <property type="entry name" value="Glucan_biosyn_MdoG_C"/>
</dbReference>
<feature type="chain" id="PRO_5046272199" evidence="5">
    <location>
        <begin position="28"/>
        <end position="508"/>
    </location>
</feature>
<keyword evidence="8" id="KW-1185">Reference proteome</keyword>
<dbReference type="Pfam" id="PF04349">
    <property type="entry name" value="MdoG"/>
    <property type="match status" value="1"/>
</dbReference>
<accession>A0ABT6J5G4</accession>
<dbReference type="SUPFAM" id="SSF74650">
    <property type="entry name" value="Galactose mutarotase-like"/>
    <property type="match status" value="1"/>
</dbReference>
<evidence type="ECO:0000313" key="8">
    <source>
        <dbReference type="Proteomes" id="UP001156940"/>
    </source>
</evidence>
<evidence type="ECO:0000256" key="1">
    <source>
        <dbReference type="ARBA" id="ARBA00004418"/>
    </source>
</evidence>